<evidence type="ECO:0000256" key="6">
    <source>
        <dbReference type="ARBA" id="ARBA00022832"/>
    </source>
</evidence>
<dbReference type="InterPro" id="IPR003140">
    <property type="entry name" value="PLipase/COase/thioEstase"/>
</dbReference>
<dbReference type="EC" id="3.1.2.22" evidence="2"/>
<name>A0A2J6QVX5_HYAVF</name>
<evidence type="ECO:0000259" key="10">
    <source>
        <dbReference type="Pfam" id="PF02230"/>
    </source>
</evidence>
<comment type="catalytic activity">
    <reaction evidence="9">
        <text>S-hexadecanoyl-L-cysteinyl-[protein] + H2O = L-cysteinyl-[protein] + hexadecanoate + H(+)</text>
        <dbReference type="Rhea" id="RHEA:19233"/>
        <dbReference type="Rhea" id="RHEA-COMP:10131"/>
        <dbReference type="Rhea" id="RHEA-COMP:11032"/>
        <dbReference type="ChEBI" id="CHEBI:7896"/>
        <dbReference type="ChEBI" id="CHEBI:15377"/>
        <dbReference type="ChEBI" id="CHEBI:15378"/>
        <dbReference type="ChEBI" id="CHEBI:29950"/>
        <dbReference type="ChEBI" id="CHEBI:74151"/>
        <dbReference type="EC" id="3.1.2.22"/>
    </reaction>
</comment>
<dbReference type="AlphaFoldDB" id="A0A2J6QVX5"/>
<dbReference type="GO" id="GO:0052689">
    <property type="term" value="F:carboxylic ester hydrolase activity"/>
    <property type="evidence" value="ECO:0007669"/>
    <property type="project" value="UniProtKB-KW"/>
</dbReference>
<dbReference type="Proteomes" id="UP000235786">
    <property type="component" value="Unassembled WGS sequence"/>
</dbReference>
<keyword evidence="5" id="KW-0378">Hydrolase</keyword>
<evidence type="ECO:0000256" key="1">
    <source>
        <dbReference type="ARBA" id="ARBA00006499"/>
    </source>
</evidence>
<dbReference type="GO" id="GO:0008474">
    <property type="term" value="F:palmitoyl-(protein) hydrolase activity"/>
    <property type="evidence" value="ECO:0007669"/>
    <property type="project" value="UniProtKB-EC"/>
</dbReference>
<gene>
    <name evidence="11" type="ORF">L207DRAFT_592534</name>
</gene>
<proteinExistence type="inferred from homology"/>
<comment type="function">
    <text evidence="7">Hydrolyzes fatty acids from S-acylated cysteine residues in proteins with a strong preference for palmitoylated G-alpha proteins over other acyl substrates. Mediates the deacylation of G-alpha proteins such as GPA1 in vivo, but has weak or no activity toward palmitoylated Ras proteins. Has weak lysophospholipase activity in vitro; however such activity may not exist in vivo.</text>
</comment>
<protein>
    <recommendedName>
        <fullName evidence="3">Acyl-protein thioesterase 1</fullName>
        <ecNumber evidence="2">3.1.2.22</ecNumber>
    </recommendedName>
    <alternativeName>
        <fullName evidence="8">Palmitoyl-protein hydrolase</fullName>
    </alternativeName>
</protein>
<evidence type="ECO:0000313" key="12">
    <source>
        <dbReference type="Proteomes" id="UP000235786"/>
    </source>
</evidence>
<dbReference type="Gene3D" id="3.40.50.1820">
    <property type="entry name" value="alpha/beta hydrolase"/>
    <property type="match status" value="1"/>
</dbReference>
<organism evidence="11 12">
    <name type="scientific">Hyaloscypha variabilis (strain UAMH 11265 / GT02V1 / F)</name>
    <name type="common">Meliniomyces variabilis</name>
    <dbReference type="NCBI Taxonomy" id="1149755"/>
    <lineage>
        <taxon>Eukaryota</taxon>
        <taxon>Fungi</taxon>
        <taxon>Dikarya</taxon>
        <taxon>Ascomycota</taxon>
        <taxon>Pezizomycotina</taxon>
        <taxon>Leotiomycetes</taxon>
        <taxon>Helotiales</taxon>
        <taxon>Hyaloscyphaceae</taxon>
        <taxon>Hyaloscypha</taxon>
        <taxon>Hyaloscypha variabilis</taxon>
    </lineage>
</organism>
<dbReference type="STRING" id="1149755.A0A2J6QVX5"/>
<feature type="domain" description="Phospholipase/carboxylesterase/thioesterase" evidence="10">
    <location>
        <begin position="38"/>
        <end position="237"/>
    </location>
</feature>
<dbReference type="Pfam" id="PF02230">
    <property type="entry name" value="Abhydrolase_2"/>
    <property type="match status" value="1"/>
</dbReference>
<dbReference type="OrthoDB" id="2418081at2759"/>
<dbReference type="InterPro" id="IPR029058">
    <property type="entry name" value="AB_hydrolase_fold"/>
</dbReference>
<dbReference type="PANTHER" id="PTHR10655:SF17">
    <property type="entry name" value="LYSOPHOSPHOLIPASE-LIKE PROTEIN 1"/>
    <property type="match status" value="1"/>
</dbReference>
<dbReference type="InterPro" id="IPR050565">
    <property type="entry name" value="LYPA1-2/EST-like"/>
</dbReference>
<evidence type="ECO:0000256" key="9">
    <source>
        <dbReference type="ARBA" id="ARBA00047337"/>
    </source>
</evidence>
<dbReference type="PANTHER" id="PTHR10655">
    <property type="entry name" value="LYSOPHOSPHOLIPASE-RELATED"/>
    <property type="match status" value="1"/>
</dbReference>
<dbReference type="GO" id="GO:0005737">
    <property type="term" value="C:cytoplasm"/>
    <property type="evidence" value="ECO:0007669"/>
    <property type="project" value="TreeGrafter"/>
</dbReference>
<keyword evidence="4" id="KW-0719">Serine esterase</keyword>
<keyword evidence="6" id="KW-0276">Fatty acid metabolism</keyword>
<reference evidence="11 12" key="1">
    <citation type="submission" date="2016-04" db="EMBL/GenBank/DDBJ databases">
        <title>A degradative enzymes factory behind the ericoid mycorrhizal symbiosis.</title>
        <authorList>
            <consortium name="DOE Joint Genome Institute"/>
            <person name="Martino E."/>
            <person name="Morin E."/>
            <person name="Grelet G."/>
            <person name="Kuo A."/>
            <person name="Kohler A."/>
            <person name="Daghino S."/>
            <person name="Barry K."/>
            <person name="Choi C."/>
            <person name="Cichocki N."/>
            <person name="Clum A."/>
            <person name="Copeland A."/>
            <person name="Hainaut M."/>
            <person name="Haridas S."/>
            <person name="Labutti K."/>
            <person name="Lindquist E."/>
            <person name="Lipzen A."/>
            <person name="Khouja H.-R."/>
            <person name="Murat C."/>
            <person name="Ohm R."/>
            <person name="Olson A."/>
            <person name="Spatafora J."/>
            <person name="Veneault-Fourrey C."/>
            <person name="Henrissat B."/>
            <person name="Grigoriev I."/>
            <person name="Martin F."/>
            <person name="Perotto S."/>
        </authorList>
    </citation>
    <scope>NUCLEOTIDE SEQUENCE [LARGE SCALE GENOMIC DNA]</scope>
    <source>
        <strain evidence="11 12">F</strain>
    </source>
</reference>
<evidence type="ECO:0000256" key="8">
    <source>
        <dbReference type="ARBA" id="ARBA00031195"/>
    </source>
</evidence>
<dbReference type="GO" id="GO:0006631">
    <property type="term" value="P:fatty acid metabolic process"/>
    <property type="evidence" value="ECO:0007669"/>
    <property type="project" value="UniProtKB-KW"/>
</dbReference>
<evidence type="ECO:0000313" key="11">
    <source>
        <dbReference type="EMBL" id="PMD30410.1"/>
    </source>
</evidence>
<evidence type="ECO:0000256" key="7">
    <source>
        <dbReference type="ARBA" id="ARBA00029392"/>
    </source>
</evidence>
<dbReference type="SUPFAM" id="SSF53474">
    <property type="entry name" value="alpha/beta-Hydrolases"/>
    <property type="match status" value="1"/>
</dbReference>
<comment type="similarity">
    <text evidence="1">Belongs to the AB hydrolase superfamily. AB hydrolase 2 family.</text>
</comment>
<sequence>MDLPTAGLLGSQLQSICSGSFFLVFNPSLTLRSRIRRTSLPHVKFILPNASIINVHVPIAGAPGETQLPAWWDPFITDGIRSVWAGKDTPINDVEGFKKATANLEKIIEEEANLVAPGRVILGGFSQGTVLSLAVGLENTKVGGIIALSSSLSVPDSFKSVGTTDPSTLKKAIFWAHGTADYVPINWATQSIDYLVNPVGFKKISKNEAPTAGTITWSSSEGLKHETNEEELEDIQKW</sequence>
<evidence type="ECO:0000256" key="5">
    <source>
        <dbReference type="ARBA" id="ARBA00022801"/>
    </source>
</evidence>
<evidence type="ECO:0000256" key="2">
    <source>
        <dbReference type="ARBA" id="ARBA00012423"/>
    </source>
</evidence>
<evidence type="ECO:0000256" key="4">
    <source>
        <dbReference type="ARBA" id="ARBA00022487"/>
    </source>
</evidence>
<evidence type="ECO:0000256" key="3">
    <source>
        <dbReference type="ARBA" id="ARBA00014923"/>
    </source>
</evidence>
<dbReference type="EMBL" id="KZ613967">
    <property type="protein sequence ID" value="PMD30410.1"/>
    <property type="molecule type" value="Genomic_DNA"/>
</dbReference>
<keyword evidence="6" id="KW-0443">Lipid metabolism</keyword>
<accession>A0A2J6QVX5</accession>
<keyword evidence="12" id="KW-1185">Reference proteome</keyword>